<keyword evidence="3" id="KW-1185">Reference proteome</keyword>
<dbReference type="PANTHER" id="PTHR21734">
    <property type="entry name" value="INHIBITOR OF NUCLEAR FACTOR KAPPA-B KINASE-INTERACTING PROTEIN"/>
    <property type="match status" value="1"/>
</dbReference>
<evidence type="ECO:0000256" key="1">
    <source>
        <dbReference type="SAM" id="Coils"/>
    </source>
</evidence>
<keyword evidence="1" id="KW-0175">Coiled coil</keyword>
<dbReference type="InterPro" id="IPR024152">
    <property type="entry name" value="Inh_kappa-B_kinase-int"/>
</dbReference>
<dbReference type="Proteomes" id="UP000812440">
    <property type="component" value="Chromosome 3"/>
</dbReference>
<protein>
    <recommendedName>
        <fullName evidence="4">IKBKB interacting protein</fullName>
    </recommendedName>
</protein>
<accession>A0A8T2J631</accession>
<reference evidence="2" key="1">
    <citation type="thesis" date="2020" institute="ProQuest LLC" country="789 East Eisenhower Parkway, Ann Arbor, MI, USA">
        <title>Comparative Genomics and Chromosome Evolution.</title>
        <authorList>
            <person name="Mudd A.B."/>
        </authorList>
    </citation>
    <scope>NUCLEOTIDE SEQUENCE</scope>
    <source>
        <strain evidence="2">Female2</strain>
        <tissue evidence="2">Blood</tissue>
    </source>
</reference>
<feature type="coiled-coil region" evidence="1">
    <location>
        <begin position="100"/>
        <end position="142"/>
    </location>
</feature>
<evidence type="ECO:0000313" key="2">
    <source>
        <dbReference type="EMBL" id="KAG8438760.1"/>
    </source>
</evidence>
<gene>
    <name evidence="2" type="ORF">GDO86_005089</name>
</gene>
<dbReference type="AlphaFoldDB" id="A0A8T2J631"/>
<dbReference type="OrthoDB" id="9907187at2759"/>
<evidence type="ECO:0000313" key="3">
    <source>
        <dbReference type="Proteomes" id="UP000812440"/>
    </source>
</evidence>
<sequence>VHGNLFVLKIQLVSTEDIVAEASVSSSVMIQLQQRMSTLQREVDDIQNSEMTLSKKMQNVNTKFQNITESWRKSLDEMNRDTNSLKSDAKSFHTQITAKINRADESLKVLKERMKDLEDSTVRNTRTVKTQEEDELVRLREKLDWSTKDLAEMANEQSELAGINVEVKQNLAQLEPKLEECIKSLPTIEDSIHTLLRVSKEILELDKKMNNLNIQVFNTEDNLLKTISELQEIQNGLEGLQVDNSILKMQNDIERLKEK</sequence>
<dbReference type="PANTHER" id="PTHR21734:SF11">
    <property type="entry name" value="INHIBITOR OF NUCLEAR FACTOR KAPPA-B KINASE-INTERACTING PROTEIN"/>
    <property type="match status" value="1"/>
</dbReference>
<feature type="non-terminal residue" evidence="2">
    <location>
        <position position="259"/>
    </location>
</feature>
<proteinExistence type="predicted"/>
<comment type="caution">
    <text evidence="2">The sequence shown here is derived from an EMBL/GenBank/DDBJ whole genome shotgun (WGS) entry which is preliminary data.</text>
</comment>
<organism evidence="2 3">
    <name type="scientific">Hymenochirus boettgeri</name>
    <name type="common">Congo dwarf clawed frog</name>
    <dbReference type="NCBI Taxonomy" id="247094"/>
    <lineage>
        <taxon>Eukaryota</taxon>
        <taxon>Metazoa</taxon>
        <taxon>Chordata</taxon>
        <taxon>Craniata</taxon>
        <taxon>Vertebrata</taxon>
        <taxon>Euteleostomi</taxon>
        <taxon>Amphibia</taxon>
        <taxon>Batrachia</taxon>
        <taxon>Anura</taxon>
        <taxon>Pipoidea</taxon>
        <taxon>Pipidae</taxon>
        <taxon>Pipinae</taxon>
        <taxon>Hymenochirus</taxon>
    </lineage>
</organism>
<feature type="non-terminal residue" evidence="2">
    <location>
        <position position="1"/>
    </location>
</feature>
<evidence type="ECO:0008006" key="4">
    <source>
        <dbReference type="Google" id="ProtNLM"/>
    </source>
</evidence>
<dbReference type="EMBL" id="JAACNH010000006">
    <property type="protein sequence ID" value="KAG8438760.1"/>
    <property type="molecule type" value="Genomic_DNA"/>
</dbReference>
<name>A0A8T2J631_9PIPI</name>